<evidence type="ECO:0000256" key="1">
    <source>
        <dbReference type="SAM" id="MobiDB-lite"/>
    </source>
</evidence>
<proteinExistence type="predicted"/>
<name>A0A2C5YYG5_9HYPO</name>
<accession>A0A2C5YYG5</accession>
<keyword evidence="3" id="KW-1185">Reference proteome</keyword>
<feature type="region of interest" description="Disordered" evidence="1">
    <location>
        <begin position="1"/>
        <end position="29"/>
    </location>
</feature>
<organism evidence="2 3">
    <name type="scientific">Ophiocordyceps camponoti-rufipedis</name>
    <dbReference type="NCBI Taxonomy" id="2004952"/>
    <lineage>
        <taxon>Eukaryota</taxon>
        <taxon>Fungi</taxon>
        <taxon>Dikarya</taxon>
        <taxon>Ascomycota</taxon>
        <taxon>Pezizomycotina</taxon>
        <taxon>Sordariomycetes</taxon>
        <taxon>Hypocreomycetidae</taxon>
        <taxon>Hypocreales</taxon>
        <taxon>Ophiocordycipitaceae</taxon>
        <taxon>Ophiocordyceps</taxon>
    </lineage>
</organism>
<evidence type="ECO:0000313" key="3">
    <source>
        <dbReference type="Proteomes" id="UP000226431"/>
    </source>
</evidence>
<gene>
    <name evidence="2" type="ORF">CDD80_2967</name>
</gene>
<dbReference type="AlphaFoldDB" id="A0A2C5YYG5"/>
<dbReference type="Proteomes" id="UP000226431">
    <property type="component" value="Unassembled WGS sequence"/>
</dbReference>
<comment type="caution">
    <text evidence="2">The sequence shown here is derived from an EMBL/GenBank/DDBJ whole genome shotgun (WGS) entry which is preliminary data.</text>
</comment>
<sequence length="163" mass="17898">MTASTKTAAKAERIKQSSGPESTDGEVSSKIRETLYTTNSRADNLHITPFPSRSPPKMQPAGCGNKPVSMAPNLSKCRCVDPTHWMTAAASYCMDFPYSRSRLVPYPGLMIFTATSASLCGARDLLHASSLVRLAAYTQDLPMHTKPKQYIPALYIRDPLQKM</sequence>
<evidence type="ECO:0000313" key="2">
    <source>
        <dbReference type="EMBL" id="PHH74615.1"/>
    </source>
</evidence>
<dbReference type="EMBL" id="NJES01000263">
    <property type="protein sequence ID" value="PHH74615.1"/>
    <property type="molecule type" value="Genomic_DNA"/>
</dbReference>
<protein>
    <submittedName>
        <fullName evidence="2">Uncharacterized protein</fullName>
    </submittedName>
</protein>
<reference evidence="2 3" key="1">
    <citation type="submission" date="2017-06" db="EMBL/GenBank/DDBJ databases">
        <title>Ant-infecting Ophiocordyceps genomes reveal a high diversity of potential behavioral manipulation genes and a possible major role for enterotoxins.</title>
        <authorList>
            <person name="De Bekker C."/>
            <person name="Evans H.C."/>
            <person name="Brachmann A."/>
            <person name="Hughes D.P."/>
        </authorList>
    </citation>
    <scope>NUCLEOTIDE SEQUENCE [LARGE SCALE GENOMIC DNA]</scope>
    <source>
        <strain evidence="2 3">Map16</strain>
    </source>
</reference>